<dbReference type="InterPro" id="IPR001650">
    <property type="entry name" value="Helicase_C-like"/>
</dbReference>
<comment type="similarity">
    <text evidence="7">Belongs to the DEAD box helicase family. DDX52/ROK1 subfamily.</text>
</comment>
<evidence type="ECO:0000256" key="7">
    <source>
        <dbReference type="ARBA" id="ARBA00024355"/>
    </source>
</evidence>
<dbReference type="CDD" id="cd18787">
    <property type="entry name" value="SF2_C_DEAD"/>
    <property type="match status" value="1"/>
</dbReference>
<protein>
    <recommendedName>
        <fullName evidence="1">RNA helicase</fullName>
        <ecNumber evidence="1">3.6.4.13</ecNumber>
    </recommendedName>
</protein>
<feature type="compositionally biased region" description="Basic and acidic residues" evidence="9">
    <location>
        <begin position="477"/>
        <end position="487"/>
    </location>
</feature>
<dbReference type="PANTHER" id="PTHR47959:SF15">
    <property type="entry name" value="RNA HELICASE"/>
    <property type="match status" value="1"/>
</dbReference>
<dbReference type="InterPro" id="IPR011545">
    <property type="entry name" value="DEAD/DEAH_box_helicase_dom"/>
</dbReference>
<keyword evidence="13" id="KW-1185">Reference proteome</keyword>
<dbReference type="PROSITE" id="PS51192">
    <property type="entry name" value="HELICASE_ATP_BIND_1"/>
    <property type="match status" value="1"/>
</dbReference>
<dbReference type="PANTHER" id="PTHR47959">
    <property type="entry name" value="ATP-DEPENDENT RNA HELICASE RHLE-RELATED"/>
    <property type="match status" value="1"/>
</dbReference>
<dbReference type="EC" id="3.6.4.13" evidence="1"/>
<comment type="caution">
    <text evidence="12">The sequence shown here is derived from an EMBL/GenBank/DDBJ whole genome shotgun (WGS) entry which is preliminary data.</text>
</comment>
<sequence length="487" mass="55855">MDVFSILKDGTSFDRKRFGSDIALFKQSEPYKKIKTEVSSPQTEDVRKEFHISVDGSDIPEPIKSFEEIFNNYNFPENTQKVIGELYENLTPVQMQAIPCILNKRDLIAIAPTGTGKTLSFALPLISLLRKPKRLRALIIGPTKELARQLYKEILVLSEGTNLRVHLLSKKSPEPKEWSSNYDIIVTTPLLLVHKLDSDTLKSVQYIILDESDQLFDMGYLDQIDTILKKCTRKNQVKMMFSATMLPTVEIVAKAMLINPVKIIVGMKNTTVSTLEQKLTFCSNELGKLIALRQMVQDGEMVPPVLIFTQSKERAKELFRELKNDNLRVGMIHAGMNDAQRDIVVKNFRVGNIWILICTDLIARGIDFRGVNLVINYDFPQSVVGYIHRVGRAGRAGREAKAVTFYTFEDAPYIRMIVNLMKRSGAEIPEWMLQLRAPTRKERRELEKKPVRRETIMRKPKFTRSLRRFMAKKKKNEGKNENSTEIN</sequence>
<feature type="region of interest" description="Disordered" evidence="9">
    <location>
        <begin position="468"/>
        <end position="487"/>
    </location>
</feature>
<reference evidence="12" key="1">
    <citation type="submission" date="2021-09" db="EMBL/GenBank/DDBJ databases">
        <authorList>
            <consortium name="AG Swart"/>
            <person name="Singh M."/>
            <person name="Singh A."/>
            <person name="Seah K."/>
            <person name="Emmerich C."/>
        </authorList>
    </citation>
    <scope>NUCLEOTIDE SEQUENCE</scope>
    <source>
        <strain evidence="12">ATCC30299</strain>
    </source>
</reference>
<dbReference type="SMART" id="SM00487">
    <property type="entry name" value="DEXDc"/>
    <property type="match status" value="1"/>
</dbReference>
<proteinExistence type="inferred from homology"/>
<evidence type="ECO:0000313" key="13">
    <source>
        <dbReference type="Proteomes" id="UP001162131"/>
    </source>
</evidence>
<dbReference type="AlphaFoldDB" id="A0AAU9IQN6"/>
<evidence type="ECO:0000259" key="11">
    <source>
        <dbReference type="PROSITE" id="PS51194"/>
    </source>
</evidence>
<dbReference type="InterPro" id="IPR050079">
    <property type="entry name" value="DEAD_box_RNA_helicase"/>
</dbReference>
<evidence type="ECO:0000256" key="4">
    <source>
        <dbReference type="ARBA" id="ARBA00022806"/>
    </source>
</evidence>
<dbReference type="InterPro" id="IPR027417">
    <property type="entry name" value="P-loop_NTPase"/>
</dbReference>
<name>A0AAU9IQN6_9CILI</name>
<dbReference type="GO" id="GO:0030490">
    <property type="term" value="P:maturation of SSU-rRNA"/>
    <property type="evidence" value="ECO:0007669"/>
    <property type="project" value="InterPro"/>
</dbReference>
<dbReference type="Pfam" id="PF00271">
    <property type="entry name" value="Helicase_C"/>
    <property type="match status" value="1"/>
</dbReference>
<evidence type="ECO:0000256" key="1">
    <source>
        <dbReference type="ARBA" id="ARBA00012552"/>
    </source>
</evidence>
<dbReference type="EMBL" id="CAJZBQ010000002">
    <property type="protein sequence ID" value="CAG9310613.1"/>
    <property type="molecule type" value="Genomic_DNA"/>
</dbReference>
<dbReference type="GO" id="GO:0003723">
    <property type="term" value="F:RNA binding"/>
    <property type="evidence" value="ECO:0007669"/>
    <property type="project" value="UniProtKB-KW"/>
</dbReference>
<evidence type="ECO:0000256" key="3">
    <source>
        <dbReference type="ARBA" id="ARBA00022801"/>
    </source>
</evidence>
<dbReference type="InterPro" id="IPR014001">
    <property type="entry name" value="Helicase_ATP-bd"/>
</dbReference>
<dbReference type="PROSITE" id="PS51194">
    <property type="entry name" value="HELICASE_CTER"/>
    <property type="match status" value="1"/>
</dbReference>
<evidence type="ECO:0000256" key="8">
    <source>
        <dbReference type="ARBA" id="ARBA00047984"/>
    </source>
</evidence>
<dbReference type="Proteomes" id="UP001162131">
    <property type="component" value="Unassembled WGS sequence"/>
</dbReference>
<dbReference type="GO" id="GO:0005524">
    <property type="term" value="F:ATP binding"/>
    <property type="evidence" value="ECO:0007669"/>
    <property type="project" value="UniProtKB-KW"/>
</dbReference>
<evidence type="ECO:0000256" key="5">
    <source>
        <dbReference type="ARBA" id="ARBA00022840"/>
    </source>
</evidence>
<keyword evidence="5" id="KW-0067">ATP-binding</keyword>
<feature type="domain" description="Helicase C-terminal" evidence="11">
    <location>
        <begin position="274"/>
        <end position="436"/>
    </location>
</feature>
<dbReference type="CDD" id="cd17957">
    <property type="entry name" value="DEADc_DDX52"/>
    <property type="match status" value="1"/>
</dbReference>
<evidence type="ECO:0000256" key="6">
    <source>
        <dbReference type="ARBA" id="ARBA00022884"/>
    </source>
</evidence>
<dbReference type="Gene3D" id="3.40.50.300">
    <property type="entry name" value="P-loop containing nucleotide triphosphate hydrolases"/>
    <property type="match status" value="2"/>
</dbReference>
<comment type="catalytic activity">
    <reaction evidence="8">
        <text>ATP + H2O = ADP + phosphate + H(+)</text>
        <dbReference type="Rhea" id="RHEA:13065"/>
        <dbReference type="ChEBI" id="CHEBI:15377"/>
        <dbReference type="ChEBI" id="CHEBI:15378"/>
        <dbReference type="ChEBI" id="CHEBI:30616"/>
        <dbReference type="ChEBI" id="CHEBI:43474"/>
        <dbReference type="ChEBI" id="CHEBI:456216"/>
        <dbReference type="EC" id="3.6.4.13"/>
    </reaction>
</comment>
<organism evidence="12 13">
    <name type="scientific">Blepharisma stoltei</name>
    <dbReference type="NCBI Taxonomy" id="1481888"/>
    <lineage>
        <taxon>Eukaryota</taxon>
        <taxon>Sar</taxon>
        <taxon>Alveolata</taxon>
        <taxon>Ciliophora</taxon>
        <taxon>Postciliodesmatophora</taxon>
        <taxon>Heterotrichea</taxon>
        <taxon>Heterotrichida</taxon>
        <taxon>Blepharismidae</taxon>
        <taxon>Blepharisma</taxon>
    </lineage>
</organism>
<keyword evidence="6" id="KW-0694">RNA-binding</keyword>
<dbReference type="GO" id="GO:0016787">
    <property type="term" value="F:hydrolase activity"/>
    <property type="evidence" value="ECO:0007669"/>
    <property type="project" value="UniProtKB-KW"/>
</dbReference>
<gene>
    <name evidence="12" type="ORF">BSTOLATCC_MIC1455</name>
</gene>
<evidence type="ECO:0000313" key="12">
    <source>
        <dbReference type="EMBL" id="CAG9310613.1"/>
    </source>
</evidence>
<dbReference type="GO" id="GO:0003724">
    <property type="term" value="F:RNA helicase activity"/>
    <property type="evidence" value="ECO:0007669"/>
    <property type="project" value="UniProtKB-EC"/>
</dbReference>
<dbReference type="InterPro" id="IPR044764">
    <property type="entry name" value="DDX52/Rok1_DEADc"/>
</dbReference>
<feature type="domain" description="Helicase ATP-binding" evidence="10">
    <location>
        <begin position="98"/>
        <end position="263"/>
    </location>
</feature>
<dbReference type="SMART" id="SM00490">
    <property type="entry name" value="HELICc"/>
    <property type="match status" value="1"/>
</dbReference>
<evidence type="ECO:0000256" key="2">
    <source>
        <dbReference type="ARBA" id="ARBA00022741"/>
    </source>
</evidence>
<keyword evidence="3" id="KW-0378">Hydrolase</keyword>
<keyword evidence="4" id="KW-0347">Helicase</keyword>
<accession>A0AAU9IQN6</accession>
<evidence type="ECO:0000259" key="10">
    <source>
        <dbReference type="PROSITE" id="PS51192"/>
    </source>
</evidence>
<dbReference type="SUPFAM" id="SSF52540">
    <property type="entry name" value="P-loop containing nucleoside triphosphate hydrolases"/>
    <property type="match status" value="1"/>
</dbReference>
<dbReference type="Pfam" id="PF00270">
    <property type="entry name" value="DEAD"/>
    <property type="match status" value="1"/>
</dbReference>
<keyword evidence="2" id="KW-0547">Nucleotide-binding</keyword>
<dbReference type="GO" id="GO:0005829">
    <property type="term" value="C:cytosol"/>
    <property type="evidence" value="ECO:0007669"/>
    <property type="project" value="TreeGrafter"/>
</dbReference>
<evidence type="ECO:0000256" key="9">
    <source>
        <dbReference type="SAM" id="MobiDB-lite"/>
    </source>
</evidence>